<keyword evidence="2" id="KW-1185">Reference proteome</keyword>
<reference evidence="2" key="1">
    <citation type="submission" date="2024-07" db="EMBL/GenBank/DDBJ databases">
        <title>Two chromosome-level genome assemblies of Korean endemic species Abeliophyllum distichum and Forsythia ovata (Oleaceae).</title>
        <authorList>
            <person name="Jang H."/>
        </authorList>
    </citation>
    <scope>NUCLEOTIDE SEQUENCE [LARGE SCALE GENOMIC DNA]</scope>
</reference>
<organism evidence="1 2">
    <name type="scientific">Forsythia ovata</name>
    <dbReference type="NCBI Taxonomy" id="205694"/>
    <lineage>
        <taxon>Eukaryota</taxon>
        <taxon>Viridiplantae</taxon>
        <taxon>Streptophyta</taxon>
        <taxon>Embryophyta</taxon>
        <taxon>Tracheophyta</taxon>
        <taxon>Spermatophyta</taxon>
        <taxon>Magnoliopsida</taxon>
        <taxon>eudicotyledons</taxon>
        <taxon>Gunneridae</taxon>
        <taxon>Pentapetalae</taxon>
        <taxon>asterids</taxon>
        <taxon>lamiids</taxon>
        <taxon>Lamiales</taxon>
        <taxon>Oleaceae</taxon>
        <taxon>Forsythieae</taxon>
        <taxon>Forsythia</taxon>
    </lineage>
</organism>
<dbReference type="PANTHER" id="PTHR33448:SF4">
    <property type="entry name" value="CHLOROPLAST PROTEIN HCF243"/>
    <property type="match status" value="1"/>
</dbReference>
<accession>A0ABD1S7T6</accession>
<proteinExistence type="predicted"/>
<dbReference type="AlphaFoldDB" id="A0ABD1S7T6"/>
<dbReference type="PANTHER" id="PTHR33448">
    <property type="entry name" value="CHLOROPLAST PROTEIN HCF243-RELATED"/>
    <property type="match status" value="1"/>
</dbReference>
<evidence type="ECO:0000313" key="2">
    <source>
        <dbReference type="Proteomes" id="UP001604277"/>
    </source>
</evidence>
<gene>
    <name evidence="1" type="ORF">Fot_40569</name>
</gene>
<name>A0ABD1S7T6_9LAMI</name>
<protein>
    <submittedName>
        <fullName evidence="1">Uncharacterized protein</fullName>
    </submittedName>
</protein>
<sequence>MSHVMREIELVVGGGDEEEMRTDLKKRMTMRTLRRHVLEDIEIKDDKIEEEDGRVSICIPPNNTLLLMRCRSDPMKMAALANRFSCDGNAASKQEDADEGGENIDKEIEDIEEQLHVQECEVVDQVDDEIPQQVV</sequence>
<evidence type="ECO:0000313" key="1">
    <source>
        <dbReference type="EMBL" id="KAL2496812.1"/>
    </source>
</evidence>
<dbReference type="Proteomes" id="UP001604277">
    <property type="component" value="Unassembled WGS sequence"/>
</dbReference>
<comment type="caution">
    <text evidence="1">The sequence shown here is derived from an EMBL/GenBank/DDBJ whole genome shotgun (WGS) entry which is preliminary data.</text>
</comment>
<dbReference type="EMBL" id="JBFOLJ010000011">
    <property type="protein sequence ID" value="KAL2496812.1"/>
    <property type="molecule type" value="Genomic_DNA"/>
</dbReference>